<dbReference type="InterPro" id="IPR010905">
    <property type="entry name" value="Glyco_hydro_88"/>
</dbReference>
<organism evidence="2 3">
    <name type="scientific">Paraflavisolibacter caeni</name>
    <dbReference type="NCBI Taxonomy" id="2982496"/>
    <lineage>
        <taxon>Bacteria</taxon>
        <taxon>Pseudomonadati</taxon>
        <taxon>Bacteroidota</taxon>
        <taxon>Chitinophagia</taxon>
        <taxon>Chitinophagales</taxon>
        <taxon>Chitinophagaceae</taxon>
        <taxon>Paraflavisolibacter</taxon>
    </lineage>
</organism>
<evidence type="ECO:0000313" key="2">
    <source>
        <dbReference type="EMBL" id="MCU7549796.1"/>
    </source>
</evidence>
<dbReference type="PANTHER" id="PTHR33886:SF8">
    <property type="entry name" value="UNSATURATED RHAMNOGALACTURONAN HYDROLASE (EUROFUNG)"/>
    <property type="match status" value="1"/>
</dbReference>
<comment type="caution">
    <text evidence="2">The sequence shown here is derived from an EMBL/GenBank/DDBJ whole genome shotgun (WGS) entry which is preliminary data.</text>
</comment>
<dbReference type="Proteomes" id="UP001155483">
    <property type="component" value="Unassembled WGS sequence"/>
</dbReference>
<evidence type="ECO:0000313" key="3">
    <source>
        <dbReference type="Proteomes" id="UP001155483"/>
    </source>
</evidence>
<dbReference type="RefSeq" id="WP_279297235.1">
    <property type="nucleotide sequence ID" value="NZ_JAOTIF010000007.1"/>
</dbReference>
<dbReference type="GO" id="GO:0016787">
    <property type="term" value="F:hydrolase activity"/>
    <property type="evidence" value="ECO:0007669"/>
    <property type="project" value="UniProtKB-KW"/>
</dbReference>
<dbReference type="Gene3D" id="1.50.10.10">
    <property type="match status" value="1"/>
</dbReference>
<name>A0A9X2XW82_9BACT</name>
<reference evidence="2" key="1">
    <citation type="submission" date="2022-09" db="EMBL/GenBank/DDBJ databases">
        <authorList>
            <person name="Yuan C."/>
            <person name="Ke Z."/>
        </authorList>
    </citation>
    <scope>NUCLEOTIDE SEQUENCE</scope>
    <source>
        <strain evidence="2">LB-8</strain>
    </source>
</reference>
<dbReference type="InterPro" id="IPR008928">
    <property type="entry name" value="6-hairpin_glycosidase_sf"/>
</dbReference>
<dbReference type="GO" id="GO:0005975">
    <property type="term" value="P:carbohydrate metabolic process"/>
    <property type="evidence" value="ECO:0007669"/>
    <property type="project" value="InterPro"/>
</dbReference>
<dbReference type="Pfam" id="PF07470">
    <property type="entry name" value="Glyco_hydro_88"/>
    <property type="match status" value="1"/>
</dbReference>
<dbReference type="AlphaFoldDB" id="A0A9X2XW82"/>
<keyword evidence="3" id="KW-1185">Reference proteome</keyword>
<gene>
    <name evidence="2" type="ORF">OCK74_11760</name>
</gene>
<proteinExistence type="predicted"/>
<keyword evidence="1 2" id="KW-0378">Hydrolase</keyword>
<dbReference type="PANTHER" id="PTHR33886">
    <property type="entry name" value="UNSATURATED RHAMNOGALACTURONAN HYDROLASE (EUROFUNG)"/>
    <property type="match status" value="1"/>
</dbReference>
<accession>A0A9X2XW82</accession>
<dbReference type="InterPro" id="IPR052043">
    <property type="entry name" value="PolySaccharide_Degr_Enz"/>
</dbReference>
<reference evidence="2" key="2">
    <citation type="submission" date="2023-04" db="EMBL/GenBank/DDBJ databases">
        <title>Paracnuella aquatica gen. nov., sp. nov., a member of the family Chitinophagaceae isolated from a hot spring.</title>
        <authorList>
            <person name="Wang C."/>
        </authorList>
    </citation>
    <scope>NUCLEOTIDE SEQUENCE</scope>
    <source>
        <strain evidence="2">LB-8</strain>
    </source>
</reference>
<evidence type="ECO:0000256" key="1">
    <source>
        <dbReference type="ARBA" id="ARBA00022801"/>
    </source>
</evidence>
<dbReference type="SUPFAM" id="SSF48208">
    <property type="entry name" value="Six-hairpin glycosidases"/>
    <property type="match status" value="1"/>
</dbReference>
<sequence>MRLTRTGILSKIIGVKALIFLFILQGNAQIKYFKNFPDKANPETVGIKITERFLSRPHSTYGNPLKMNLPAPQITYPDVCTWLGGFWFAKATNNKELFNKLEARFQPLFTTEAKLQPKPNHVDNNVFGTLPLELYIQTKEQKYLDMGMRYANTQWEVPQNASAAEKKWADGGYSWQTRIWLDDMFMITAIQAQAFRATGDYKFLNRAAKEMLVYLDSIQLPNGLFYHAPSAHFSWGRGNGWMAVGMAELLRALPQNNADRPKIMSAYLKMMATLKENQSQNGMWRQVVDDATMWEETSCTAMFTYAMIVGVRKGWLPKKEYGGVARKAWIALTTGYIDEIGDVTKVCEGTNIGNSSEHYRNRQGLTGDLHGQAPVLWCAYALTAPKL</sequence>
<protein>
    <submittedName>
        <fullName evidence="2">Glycoside hydrolase family 88 protein</fullName>
    </submittedName>
</protein>
<dbReference type="EMBL" id="JAOTIF010000007">
    <property type="protein sequence ID" value="MCU7549796.1"/>
    <property type="molecule type" value="Genomic_DNA"/>
</dbReference>
<dbReference type="InterPro" id="IPR012341">
    <property type="entry name" value="6hp_glycosidase-like_sf"/>
</dbReference>